<evidence type="ECO:0000313" key="2">
    <source>
        <dbReference type="EMBL" id="OSY42384.1"/>
    </source>
</evidence>
<evidence type="ECO:0000256" key="1">
    <source>
        <dbReference type="SAM" id="MobiDB-lite"/>
    </source>
</evidence>
<organism evidence="2 3">
    <name type="scientific">Pseudonocardia autotrophica</name>
    <name type="common">Amycolata autotrophica</name>
    <name type="synonym">Nocardia autotrophica</name>
    <dbReference type="NCBI Taxonomy" id="2074"/>
    <lineage>
        <taxon>Bacteria</taxon>
        <taxon>Bacillati</taxon>
        <taxon>Actinomycetota</taxon>
        <taxon>Actinomycetes</taxon>
        <taxon>Pseudonocardiales</taxon>
        <taxon>Pseudonocardiaceae</taxon>
        <taxon>Pseudonocardia</taxon>
    </lineage>
</organism>
<sequence>MDLLRGDTSASVAAAGSAAPADEPPSRLALEPGGRPTGAVDGAWWPQSRALADELPALMAQLDDRIGPATRVAYSLVTWPAAQRRIVLGGRTVRLGGSFSDPQDVIDLFGPRGRVSLLVIPPESAPDDARRALSRSSDPDNEDDPATLLRSLPGDSESGRASPPGAGKTTVARPSGRSPHR</sequence>
<dbReference type="Pfam" id="PF19457">
    <property type="entry name" value="DUF5994"/>
    <property type="match status" value="1"/>
</dbReference>
<dbReference type="AlphaFoldDB" id="A0A1Y2N4H5"/>
<feature type="compositionally biased region" description="Low complexity" evidence="1">
    <location>
        <begin position="9"/>
        <end position="21"/>
    </location>
</feature>
<dbReference type="InterPro" id="IPR046036">
    <property type="entry name" value="DUF5994"/>
</dbReference>
<dbReference type="STRING" id="2074.BG845_01304"/>
<accession>A0A1Y2N4H5</accession>
<reference evidence="2 3" key="1">
    <citation type="submission" date="2016-09" db="EMBL/GenBank/DDBJ databases">
        <title>Pseudonocardia autotrophica DSM535, a candidate organism with high potential of specific P450 cytochromes.</title>
        <authorList>
            <person name="Grumaz C."/>
            <person name="Vainshtein Y."/>
            <person name="Kirstahler P."/>
            <person name="Sohn K."/>
        </authorList>
    </citation>
    <scope>NUCLEOTIDE SEQUENCE [LARGE SCALE GENOMIC DNA]</scope>
    <source>
        <strain evidence="2 3">DSM 535</strain>
    </source>
</reference>
<comment type="caution">
    <text evidence="2">The sequence shown here is derived from an EMBL/GenBank/DDBJ whole genome shotgun (WGS) entry which is preliminary data.</text>
</comment>
<name>A0A1Y2N4H5_PSEAH</name>
<keyword evidence="3" id="KW-1185">Reference proteome</keyword>
<feature type="region of interest" description="Disordered" evidence="1">
    <location>
        <begin position="122"/>
        <end position="181"/>
    </location>
</feature>
<gene>
    <name evidence="2" type="ORF">BG845_01304</name>
</gene>
<dbReference type="EMBL" id="MIGB01000005">
    <property type="protein sequence ID" value="OSY42384.1"/>
    <property type="molecule type" value="Genomic_DNA"/>
</dbReference>
<feature type="region of interest" description="Disordered" evidence="1">
    <location>
        <begin position="1"/>
        <end position="28"/>
    </location>
</feature>
<dbReference type="Proteomes" id="UP000194360">
    <property type="component" value="Unassembled WGS sequence"/>
</dbReference>
<protein>
    <submittedName>
        <fullName evidence="2">Uncharacterized protein</fullName>
    </submittedName>
</protein>
<dbReference type="RefSeq" id="WP_179956592.1">
    <property type="nucleotide sequence ID" value="NZ_AP018920.1"/>
</dbReference>
<evidence type="ECO:0000313" key="3">
    <source>
        <dbReference type="Proteomes" id="UP000194360"/>
    </source>
</evidence>
<proteinExistence type="predicted"/>